<proteinExistence type="inferred from homology"/>
<feature type="binding site" evidence="6">
    <location>
        <position position="46"/>
    </location>
    <ligand>
        <name>Zn(2+)</name>
        <dbReference type="ChEBI" id="CHEBI:29105"/>
    </ligand>
</feature>
<evidence type="ECO:0000256" key="4">
    <source>
        <dbReference type="ARBA" id="ARBA00022980"/>
    </source>
</evidence>
<evidence type="ECO:0000256" key="1">
    <source>
        <dbReference type="ARBA" id="ARBA00022723"/>
    </source>
</evidence>
<dbReference type="InterPro" id="IPR011332">
    <property type="entry name" value="Ribosomal_zn-bd"/>
</dbReference>
<accession>A0A8J7UTE3</accession>
<dbReference type="OrthoDB" id="25142at2157"/>
<dbReference type="GO" id="GO:0006412">
    <property type="term" value="P:translation"/>
    <property type="evidence" value="ECO:0007669"/>
    <property type="project" value="UniProtKB-UniRule"/>
</dbReference>
<comment type="similarity">
    <text evidence="6">Belongs to the eukaryotic ribosomal protein eS31 family.</text>
</comment>
<dbReference type="EMBL" id="JAGGMV010000002">
    <property type="protein sequence ID" value="MBP2201594.1"/>
    <property type="molecule type" value="Genomic_DNA"/>
</dbReference>
<comment type="cofactor">
    <cofactor evidence="6">
        <name>Zn(2+)</name>
        <dbReference type="ChEBI" id="CHEBI:29105"/>
    </cofactor>
    <text evidence="6">Binds 1 zinc ion per subunit.</text>
</comment>
<dbReference type="NCBIfam" id="NF001669">
    <property type="entry name" value="PRK00432.1"/>
    <property type="match status" value="1"/>
</dbReference>
<feature type="domain" description="Small ribosomal subunit protein eS31" evidence="7">
    <location>
        <begin position="7"/>
        <end position="49"/>
    </location>
</feature>
<dbReference type="GO" id="GO:0003735">
    <property type="term" value="F:structural constituent of ribosome"/>
    <property type="evidence" value="ECO:0007669"/>
    <property type="project" value="InterPro"/>
</dbReference>
<keyword evidence="5 6" id="KW-0687">Ribonucleoprotein</keyword>
<evidence type="ECO:0000259" key="7">
    <source>
        <dbReference type="SMART" id="SM01402"/>
    </source>
</evidence>
<comment type="caution">
    <text evidence="6">Lacks conserved residue(s) required for the propagation of feature annotation.</text>
</comment>
<dbReference type="Proteomes" id="UP000740329">
    <property type="component" value="Unassembled WGS sequence"/>
</dbReference>
<evidence type="ECO:0000256" key="6">
    <source>
        <dbReference type="HAMAP-Rule" id="MF_00777"/>
    </source>
</evidence>
<keyword evidence="3 6" id="KW-0862">Zinc</keyword>
<dbReference type="Pfam" id="PF01599">
    <property type="entry name" value="Ribosomal_S27"/>
    <property type="match status" value="1"/>
</dbReference>
<dbReference type="HAMAP" id="MF_00777">
    <property type="entry name" value="Ribosomal_eS31"/>
    <property type="match status" value="1"/>
</dbReference>
<protein>
    <recommendedName>
        <fullName evidence="6">Small ribosomal subunit protein eS31</fullName>
    </recommendedName>
</protein>
<dbReference type="GO" id="GO:0005840">
    <property type="term" value="C:ribosome"/>
    <property type="evidence" value="ECO:0007669"/>
    <property type="project" value="UniProtKB-KW"/>
</dbReference>
<gene>
    <name evidence="6" type="primary">rps27ae</name>
    <name evidence="8" type="ORF">J3E07_001006</name>
</gene>
<feature type="binding site" evidence="6">
    <location>
        <position position="28"/>
    </location>
    <ligand>
        <name>Zn(2+)</name>
        <dbReference type="ChEBI" id="CHEBI:29105"/>
    </ligand>
</feature>
<dbReference type="RefSeq" id="WP_209591060.1">
    <property type="nucleotide sequence ID" value="NZ_JAGGMU010000002.1"/>
</dbReference>
<evidence type="ECO:0000313" key="9">
    <source>
        <dbReference type="Proteomes" id="UP000740329"/>
    </source>
</evidence>
<name>A0A8J7UTE3_METVO</name>
<dbReference type="SMART" id="SM01402">
    <property type="entry name" value="Ribosomal_S27"/>
    <property type="match status" value="1"/>
</dbReference>
<reference evidence="8" key="1">
    <citation type="submission" date="2021-03" db="EMBL/GenBank/DDBJ databases">
        <title>Genomic Encyclopedia of Type Strains, Phase IV (KMG-V): Genome sequencing to study the core and pangenomes of soil and plant-associated prokaryotes.</title>
        <authorList>
            <person name="Whitman W."/>
        </authorList>
    </citation>
    <scope>NUCLEOTIDE SEQUENCE</scope>
    <source>
        <strain evidence="8">C4</strain>
    </source>
</reference>
<keyword evidence="1 6" id="KW-0479">Metal-binding</keyword>
<dbReference type="GO" id="GO:1990904">
    <property type="term" value="C:ribonucleoprotein complex"/>
    <property type="evidence" value="ECO:0007669"/>
    <property type="project" value="UniProtKB-KW"/>
</dbReference>
<evidence type="ECO:0000256" key="3">
    <source>
        <dbReference type="ARBA" id="ARBA00022833"/>
    </source>
</evidence>
<keyword evidence="2 6" id="KW-0863">Zinc-finger</keyword>
<sequence length="61" mass="7143">MAQKTKKSDYYKIDGEKVERLKKSCPKCGEGVFMAEHLNRFACGKCGYMEYKKNEKVEKEE</sequence>
<comment type="subunit">
    <text evidence="6">Part of the 30S ribosomal subunit.</text>
</comment>
<evidence type="ECO:0000256" key="2">
    <source>
        <dbReference type="ARBA" id="ARBA00022771"/>
    </source>
</evidence>
<dbReference type="Gene3D" id="6.20.50.180">
    <property type="match status" value="1"/>
</dbReference>
<keyword evidence="4 6" id="KW-0689">Ribosomal protein</keyword>
<dbReference type="InterPro" id="IPR022845">
    <property type="entry name" value="Ribosomal_eS31_arc"/>
</dbReference>
<feature type="binding site" evidence="6">
    <location>
        <position position="43"/>
    </location>
    <ligand>
        <name>Zn(2+)</name>
        <dbReference type="ChEBI" id="CHEBI:29105"/>
    </ligand>
</feature>
<evidence type="ECO:0000313" key="8">
    <source>
        <dbReference type="EMBL" id="MBP2201594.1"/>
    </source>
</evidence>
<evidence type="ECO:0000256" key="5">
    <source>
        <dbReference type="ARBA" id="ARBA00023274"/>
    </source>
</evidence>
<dbReference type="GO" id="GO:0008270">
    <property type="term" value="F:zinc ion binding"/>
    <property type="evidence" value="ECO:0007669"/>
    <property type="project" value="UniProtKB-UniRule"/>
</dbReference>
<feature type="binding site" evidence="6">
    <location>
        <position position="25"/>
    </location>
    <ligand>
        <name>Zn(2+)</name>
        <dbReference type="ChEBI" id="CHEBI:29105"/>
    </ligand>
</feature>
<dbReference type="AlphaFoldDB" id="A0A8J7UTE3"/>
<organism evidence="8 9">
    <name type="scientific">Methanococcus voltae</name>
    <dbReference type="NCBI Taxonomy" id="2188"/>
    <lineage>
        <taxon>Archaea</taxon>
        <taxon>Methanobacteriati</taxon>
        <taxon>Methanobacteriota</taxon>
        <taxon>Methanomada group</taxon>
        <taxon>Methanococci</taxon>
        <taxon>Methanococcales</taxon>
        <taxon>Methanococcaceae</taxon>
        <taxon>Methanococcus</taxon>
    </lineage>
</organism>
<dbReference type="InterPro" id="IPR002906">
    <property type="entry name" value="Ribosomal_eS31"/>
</dbReference>
<comment type="caution">
    <text evidence="8">The sequence shown here is derived from an EMBL/GenBank/DDBJ whole genome shotgun (WGS) entry which is preliminary data.</text>
</comment>
<dbReference type="SUPFAM" id="SSF57829">
    <property type="entry name" value="Zn-binding ribosomal proteins"/>
    <property type="match status" value="1"/>
</dbReference>